<evidence type="ECO:0000313" key="2">
    <source>
        <dbReference type="EMBL" id="PPQ39542.1"/>
    </source>
</evidence>
<accession>A0A2S6NNY7</accession>
<keyword evidence="3" id="KW-1185">Reference proteome</keyword>
<dbReference type="OrthoDB" id="9791366at2"/>
<dbReference type="SUPFAM" id="SSF53474">
    <property type="entry name" value="alpha/beta-Hydrolases"/>
    <property type="match status" value="1"/>
</dbReference>
<dbReference type="InterPro" id="IPR050266">
    <property type="entry name" value="AB_hydrolase_sf"/>
</dbReference>
<dbReference type="RefSeq" id="WP_104517016.1">
    <property type="nucleotide sequence ID" value="NZ_NHRY01000032.1"/>
</dbReference>
<dbReference type="Pfam" id="PF12697">
    <property type="entry name" value="Abhydrolase_6"/>
    <property type="match status" value="1"/>
</dbReference>
<organism evidence="2 3">
    <name type="scientific">Rhodopila globiformis</name>
    <name type="common">Rhodopseudomonas globiformis</name>
    <dbReference type="NCBI Taxonomy" id="1071"/>
    <lineage>
        <taxon>Bacteria</taxon>
        <taxon>Pseudomonadati</taxon>
        <taxon>Pseudomonadota</taxon>
        <taxon>Alphaproteobacteria</taxon>
        <taxon>Acetobacterales</taxon>
        <taxon>Acetobacteraceae</taxon>
        <taxon>Rhodopila</taxon>
    </lineage>
</organism>
<comment type="caution">
    <text evidence="2">The sequence shown here is derived from an EMBL/GenBank/DDBJ whole genome shotgun (WGS) entry which is preliminary data.</text>
</comment>
<dbReference type="Proteomes" id="UP000239724">
    <property type="component" value="Unassembled WGS sequence"/>
</dbReference>
<feature type="domain" description="AB hydrolase-1" evidence="1">
    <location>
        <begin position="30"/>
        <end position="270"/>
    </location>
</feature>
<protein>
    <recommendedName>
        <fullName evidence="1">AB hydrolase-1 domain-containing protein</fullName>
    </recommendedName>
</protein>
<dbReference type="PANTHER" id="PTHR43798:SF33">
    <property type="entry name" value="HYDROLASE, PUTATIVE (AFU_ORTHOLOGUE AFUA_2G14860)-RELATED"/>
    <property type="match status" value="1"/>
</dbReference>
<name>A0A2S6NNY7_RHOGL</name>
<gene>
    <name evidence="2" type="ORF">CCS01_01215</name>
</gene>
<dbReference type="AlphaFoldDB" id="A0A2S6NNY7"/>
<dbReference type="PANTHER" id="PTHR43798">
    <property type="entry name" value="MONOACYLGLYCEROL LIPASE"/>
    <property type="match status" value="1"/>
</dbReference>
<dbReference type="EMBL" id="NHRY01000032">
    <property type="protein sequence ID" value="PPQ39542.1"/>
    <property type="molecule type" value="Genomic_DNA"/>
</dbReference>
<dbReference type="Gene3D" id="3.40.50.1820">
    <property type="entry name" value="alpha/beta hydrolase"/>
    <property type="match status" value="1"/>
</dbReference>
<proteinExistence type="predicted"/>
<evidence type="ECO:0000313" key="3">
    <source>
        <dbReference type="Proteomes" id="UP000239724"/>
    </source>
</evidence>
<evidence type="ECO:0000259" key="1">
    <source>
        <dbReference type="Pfam" id="PF12697"/>
    </source>
</evidence>
<dbReference type="GO" id="GO:0016020">
    <property type="term" value="C:membrane"/>
    <property type="evidence" value="ECO:0007669"/>
    <property type="project" value="TreeGrafter"/>
</dbReference>
<sequence>MDPLIHDIVAWDGLRLRVHIWHGGDRRPPVLCLPGLVRTAGDFAPLAPSIMQDRLVIAVDYPGRGGSGWTRQIGRYGPEACVRDVLDICAALHVHRAVVIGTSFGGLLTMGLAAASPGLIRAAVLNDIGPDIGPDGAEFVRTFVGVDPALDSLDACIAMLRESLPPLSLETESEWRQMAELTYRPGADGRYHPVWDIRIASLLHGPTPDLWPLFGALAHVPVLLLRGEVSNILLVDTVTRMQAERPDMQVVTLPGIGHAPILTEPPALAAIQAFLARHA</sequence>
<dbReference type="InterPro" id="IPR000073">
    <property type="entry name" value="AB_hydrolase_1"/>
</dbReference>
<dbReference type="InterPro" id="IPR029058">
    <property type="entry name" value="AB_hydrolase_fold"/>
</dbReference>
<reference evidence="2 3" key="1">
    <citation type="journal article" date="2018" name="Arch. Microbiol.">
        <title>New insights into the metabolic potential of the phototrophic purple bacterium Rhodopila globiformis DSM 161(T) from its draft genome sequence and evidence for a vanadium-dependent nitrogenase.</title>
        <authorList>
            <person name="Imhoff J.F."/>
            <person name="Rahn T."/>
            <person name="Kunzel S."/>
            <person name="Neulinger S.C."/>
        </authorList>
    </citation>
    <scope>NUCLEOTIDE SEQUENCE [LARGE SCALE GENOMIC DNA]</scope>
    <source>
        <strain evidence="2 3">DSM 161</strain>
    </source>
</reference>